<dbReference type="InterPro" id="IPR035684">
    <property type="entry name" value="ArgRS_core"/>
</dbReference>
<dbReference type="Pfam" id="PF05746">
    <property type="entry name" value="DALR_1"/>
    <property type="match status" value="1"/>
</dbReference>
<dbReference type="Gene3D" id="3.30.1360.70">
    <property type="entry name" value="Arginyl tRNA synthetase N-terminal domain"/>
    <property type="match status" value="1"/>
</dbReference>
<sequence>MTDIKRLWKEATYKALANLATSMGLESGVGDMEALVAEYPPKPELGDIGFPMFSYAKLFKKSPAAIAGEMESLLAAKGETLLRYGRPKAVGPYLNIFLDRLSIIGEVLARGTRSDWNTYLPFNGRKVMVEFSCPNTNKPLHLGHLRNNVLGESLSRILKAAGAQVRKVNLINDRGIHICKSMLAYQVYGGGRSPEDEGLKSDHFVGKYYVLFNQLKKEDPGAEEKAQELLRLWESGDAETLALWKKMNQWAVEGIKTTYARQGVGFDDYYFESLTYTKGKQEVLEGLSRGVFYRDGDGSVWADLEDVGLDRKVLLRRDGTSIYITQDIGTAIQRSKDWPFDELVYVVASEQHYHFRALFEILRRLGYSWSKNLFHLAYGLVNLPSGRMKTREGTVVDADDLIDELTVLAQKEIEAKGRDALVGDPAAVAEKVALGALHYYLLQTSPTKDMLYDPEQSLSFTGNTGPYIQYMGARACSILRKGGEGELAGRRETGGVSPAGAAVLNNESDWPLLRCLASYSSALEAAARVKEPSIMAAYAHELASSFSGWYRDNPVLSNPDPELSQGRLDLVKAVKSTLEQVCSLLCIPFLEVM</sequence>
<dbReference type="SMART" id="SM01016">
    <property type="entry name" value="Arg_tRNA_synt_N"/>
    <property type="match status" value="1"/>
</dbReference>
<accession>A0A644THR8</accession>
<name>A0A644THR8_9ZZZZ</name>
<evidence type="ECO:0000256" key="2">
    <source>
        <dbReference type="ARBA" id="ARBA00012837"/>
    </source>
</evidence>
<evidence type="ECO:0000259" key="10">
    <source>
        <dbReference type="SMART" id="SM01016"/>
    </source>
</evidence>
<keyword evidence="3 11" id="KW-0436">Ligase</keyword>
<dbReference type="InterPro" id="IPR005148">
    <property type="entry name" value="Arg-tRNA-synth_N"/>
</dbReference>
<dbReference type="GO" id="GO:0006420">
    <property type="term" value="P:arginyl-tRNA aminoacylation"/>
    <property type="evidence" value="ECO:0007669"/>
    <property type="project" value="InterPro"/>
</dbReference>
<dbReference type="InterPro" id="IPR008909">
    <property type="entry name" value="DALR_anticod-bd"/>
</dbReference>
<dbReference type="GO" id="GO:0004814">
    <property type="term" value="F:arginine-tRNA ligase activity"/>
    <property type="evidence" value="ECO:0007669"/>
    <property type="project" value="UniProtKB-EC"/>
</dbReference>
<dbReference type="CDD" id="cd00671">
    <property type="entry name" value="ArgRS_core"/>
    <property type="match status" value="1"/>
</dbReference>
<keyword evidence="6" id="KW-0648">Protein biosynthesis</keyword>
<dbReference type="GO" id="GO:0005524">
    <property type="term" value="F:ATP binding"/>
    <property type="evidence" value="ECO:0007669"/>
    <property type="project" value="UniProtKB-KW"/>
</dbReference>
<evidence type="ECO:0000313" key="11">
    <source>
        <dbReference type="EMBL" id="MPL66414.1"/>
    </source>
</evidence>
<evidence type="ECO:0000256" key="5">
    <source>
        <dbReference type="ARBA" id="ARBA00022840"/>
    </source>
</evidence>
<evidence type="ECO:0000256" key="7">
    <source>
        <dbReference type="ARBA" id="ARBA00023146"/>
    </source>
</evidence>
<dbReference type="PRINTS" id="PR01038">
    <property type="entry name" value="TRNASYNTHARG"/>
</dbReference>
<dbReference type="Pfam" id="PF03485">
    <property type="entry name" value="Arg_tRNA_synt_N"/>
    <property type="match status" value="1"/>
</dbReference>
<dbReference type="HAMAP" id="MF_00123">
    <property type="entry name" value="Arg_tRNA_synth"/>
    <property type="match status" value="1"/>
</dbReference>
<keyword evidence="5" id="KW-0067">ATP-binding</keyword>
<keyword evidence="4" id="KW-0547">Nucleotide-binding</keyword>
<dbReference type="Gene3D" id="1.10.730.10">
    <property type="entry name" value="Isoleucyl-tRNA Synthetase, Domain 1"/>
    <property type="match status" value="1"/>
</dbReference>
<keyword evidence="7" id="KW-0030">Aminoacyl-tRNA synthetase</keyword>
<evidence type="ECO:0000256" key="8">
    <source>
        <dbReference type="ARBA" id="ARBA00049339"/>
    </source>
</evidence>
<evidence type="ECO:0000259" key="9">
    <source>
        <dbReference type="SMART" id="SM00836"/>
    </source>
</evidence>
<dbReference type="Pfam" id="PF00750">
    <property type="entry name" value="tRNA-synt_1d"/>
    <property type="match status" value="1"/>
</dbReference>
<dbReference type="PANTHER" id="PTHR11956">
    <property type="entry name" value="ARGINYL-TRNA SYNTHETASE"/>
    <property type="match status" value="1"/>
</dbReference>
<proteinExistence type="inferred from homology"/>
<dbReference type="GO" id="GO:0005737">
    <property type="term" value="C:cytoplasm"/>
    <property type="evidence" value="ECO:0007669"/>
    <property type="project" value="InterPro"/>
</dbReference>
<dbReference type="EMBL" id="VSSQ01000032">
    <property type="protein sequence ID" value="MPL66414.1"/>
    <property type="molecule type" value="Genomic_DNA"/>
</dbReference>
<comment type="catalytic activity">
    <reaction evidence="8">
        <text>tRNA(Arg) + L-arginine + ATP = L-arginyl-tRNA(Arg) + AMP + diphosphate</text>
        <dbReference type="Rhea" id="RHEA:20301"/>
        <dbReference type="Rhea" id="RHEA-COMP:9658"/>
        <dbReference type="Rhea" id="RHEA-COMP:9673"/>
        <dbReference type="ChEBI" id="CHEBI:30616"/>
        <dbReference type="ChEBI" id="CHEBI:32682"/>
        <dbReference type="ChEBI" id="CHEBI:33019"/>
        <dbReference type="ChEBI" id="CHEBI:78442"/>
        <dbReference type="ChEBI" id="CHEBI:78513"/>
        <dbReference type="ChEBI" id="CHEBI:456215"/>
        <dbReference type="EC" id="6.1.1.19"/>
    </reaction>
</comment>
<protein>
    <recommendedName>
        <fullName evidence="2">arginine--tRNA ligase</fullName>
        <ecNumber evidence="2">6.1.1.19</ecNumber>
    </recommendedName>
</protein>
<evidence type="ECO:0000256" key="1">
    <source>
        <dbReference type="ARBA" id="ARBA00005594"/>
    </source>
</evidence>
<dbReference type="SUPFAM" id="SSF47323">
    <property type="entry name" value="Anticodon-binding domain of a subclass of class I aminoacyl-tRNA synthetases"/>
    <property type="match status" value="1"/>
</dbReference>
<feature type="domain" description="DALR anticodon binding" evidence="9">
    <location>
        <begin position="468"/>
        <end position="593"/>
    </location>
</feature>
<evidence type="ECO:0000256" key="3">
    <source>
        <dbReference type="ARBA" id="ARBA00022598"/>
    </source>
</evidence>
<dbReference type="PROSITE" id="PS00178">
    <property type="entry name" value="AA_TRNA_LIGASE_I"/>
    <property type="match status" value="1"/>
</dbReference>
<reference evidence="11" key="1">
    <citation type="submission" date="2019-08" db="EMBL/GenBank/DDBJ databases">
        <authorList>
            <person name="Kucharzyk K."/>
            <person name="Murdoch R.W."/>
            <person name="Higgins S."/>
            <person name="Loffler F."/>
        </authorList>
    </citation>
    <scope>NUCLEOTIDE SEQUENCE</scope>
</reference>
<dbReference type="InterPro" id="IPR001278">
    <property type="entry name" value="Arg-tRNA-ligase"/>
</dbReference>
<gene>
    <name evidence="11" type="primary">argS_3</name>
    <name evidence="11" type="ORF">SDC9_12088</name>
</gene>
<dbReference type="InterPro" id="IPR014729">
    <property type="entry name" value="Rossmann-like_a/b/a_fold"/>
</dbReference>
<evidence type="ECO:0000256" key="6">
    <source>
        <dbReference type="ARBA" id="ARBA00022917"/>
    </source>
</evidence>
<evidence type="ECO:0000256" key="4">
    <source>
        <dbReference type="ARBA" id="ARBA00022741"/>
    </source>
</evidence>
<dbReference type="NCBIfam" id="TIGR00456">
    <property type="entry name" value="argS"/>
    <property type="match status" value="1"/>
</dbReference>
<dbReference type="InterPro" id="IPR001412">
    <property type="entry name" value="aa-tRNA-synth_I_CS"/>
</dbReference>
<feature type="domain" description="Arginyl tRNA synthetase N-terminal" evidence="10">
    <location>
        <begin position="6"/>
        <end position="98"/>
    </location>
</feature>
<dbReference type="SMART" id="SM00836">
    <property type="entry name" value="DALR_1"/>
    <property type="match status" value="1"/>
</dbReference>
<comment type="similarity">
    <text evidence="1">Belongs to the class-I aminoacyl-tRNA synthetase family.</text>
</comment>
<dbReference type="SUPFAM" id="SSF55190">
    <property type="entry name" value="Arginyl-tRNA synthetase (ArgRS), N-terminal 'additional' domain"/>
    <property type="match status" value="1"/>
</dbReference>
<comment type="caution">
    <text evidence="11">The sequence shown here is derived from an EMBL/GenBank/DDBJ whole genome shotgun (WGS) entry which is preliminary data.</text>
</comment>
<organism evidence="11">
    <name type="scientific">bioreactor metagenome</name>
    <dbReference type="NCBI Taxonomy" id="1076179"/>
    <lineage>
        <taxon>unclassified sequences</taxon>
        <taxon>metagenomes</taxon>
        <taxon>ecological metagenomes</taxon>
    </lineage>
</organism>
<dbReference type="AlphaFoldDB" id="A0A644THR8"/>
<dbReference type="Gene3D" id="3.40.50.620">
    <property type="entry name" value="HUPs"/>
    <property type="match status" value="1"/>
</dbReference>
<dbReference type="PANTHER" id="PTHR11956:SF5">
    <property type="entry name" value="ARGININE--TRNA LIGASE, CYTOPLASMIC"/>
    <property type="match status" value="1"/>
</dbReference>
<dbReference type="EC" id="6.1.1.19" evidence="2"/>
<dbReference type="InterPro" id="IPR036695">
    <property type="entry name" value="Arg-tRNA-synth_N_sf"/>
</dbReference>
<dbReference type="SUPFAM" id="SSF52374">
    <property type="entry name" value="Nucleotidylyl transferase"/>
    <property type="match status" value="1"/>
</dbReference>
<dbReference type="InterPro" id="IPR009080">
    <property type="entry name" value="tRNAsynth_Ia_anticodon-bd"/>
</dbReference>